<reference evidence="1" key="1">
    <citation type="submission" date="2022-06" db="EMBL/GenBank/DDBJ databases">
        <authorList>
            <person name="Legras J.-L."/>
            <person name="Devillers H."/>
            <person name="Grondin C."/>
        </authorList>
    </citation>
    <scope>NUCLEOTIDE SEQUENCE</scope>
    <source>
        <strain evidence="1">CLIB 1444</strain>
    </source>
</reference>
<keyword evidence="2" id="KW-1185">Reference proteome</keyword>
<dbReference type="Proteomes" id="UP001152531">
    <property type="component" value="Unassembled WGS sequence"/>
</dbReference>
<dbReference type="EMBL" id="CALSDN010000014">
    <property type="protein sequence ID" value="CAH6723300.1"/>
    <property type="molecule type" value="Genomic_DNA"/>
</dbReference>
<accession>A0ACA9YFS0</accession>
<comment type="caution">
    <text evidence="1">The sequence shown here is derived from an EMBL/GenBank/DDBJ whole genome shotgun (WGS) entry which is preliminary data.</text>
</comment>
<sequence length="225" mass="25435">MKPKLINHPPNKENTIPYFQFQASSPERFMDDEKLILFAGGNNFQIVFQSEVLSNEIKHILSTVSLYILNTSVILFNDDEAKGLELPYQSIVLHAVKANALYLQISSHDLFLDHEEIIELNVIPSATANHDEVFRDISRSLEDIYRAMTHCSALNFDESSEISDVSDHGWDGWVMSGDGDDLDDIVEKDLKGAAMNIDVGFGPIAGHKRRESEDDGYHKKVKSRR</sequence>
<organism evidence="1 2">
    <name type="scientific">[Candida] jaroonii</name>
    <dbReference type="NCBI Taxonomy" id="467808"/>
    <lineage>
        <taxon>Eukaryota</taxon>
        <taxon>Fungi</taxon>
        <taxon>Dikarya</taxon>
        <taxon>Ascomycota</taxon>
        <taxon>Saccharomycotina</taxon>
        <taxon>Pichiomycetes</taxon>
        <taxon>Debaryomycetaceae</taxon>
        <taxon>Yamadazyma</taxon>
    </lineage>
</organism>
<evidence type="ECO:0000313" key="1">
    <source>
        <dbReference type="EMBL" id="CAH6723300.1"/>
    </source>
</evidence>
<name>A0ACA9YFS0_9ASCO</name>
<proteinExistence type="predicted"/>
<gene>
    <name evidence="1" type="ORF">CLIB1444_14S01002</name>
</gene>
<evidence type="ECO:0000313" key="2">
    <source>
        <dbReference type="Proteomes" id="UP001152531"/>
    </source>
</evidence>
<protein>
    <submittedName>
        <fullName evidence="1">Protein Lot5p</fullName>
    </submittedName>
</protein>